<organism evidence="2 3">
    <name type="scientific">Arthrobacter burdickii</name>
    <dbReference type="NCBI Taxonomy" id="3035920"/>
    <lineage>
        <taxon>Bacteria</taxon>
        <taxon>Bacillati</taxon>
        <taxon>Actinomycetota</taxon>
        <taxon>Actinomycetes</taxon>
        <taxon>Micrococcales</taxon>
        <taxon>Micrococcaceae</taxon>
        <taxon>Arthrobacter</taxon>
    </lineage>
</organism>
<dbReference type="EMBL" id="JAROCG010000002">
    <property type="protein sequence ID" value="MDN4612136.1"/>
    <property type="molecule type" value="Genomic_DNA"/>
</dbReference>
<keyword evidence="3" id="KW-1185">Reference proteome</keyword>
<dbReference type="RefSeq" id="WP_301228914.1">
    <property type="nucleotide sequence ID" value="NZ_JAROCG010000002.1"/>
</dbReference>
<name>A0ABT8K5Q5_9MICC</name>
<dbReference type="Proteomes" id="UP001174209">
    <property type="component" value="Unassembled WGS sequence"/>
</dbReference>
<protein>
    <submittedName>
        <fullName evidence="2">NAD(P)-dependent oxidoreductase</fullName>
    </submittedName>
</protein>
<dbReference type="InterPro" id="IPR050177">
    <property type="entry name" value="Lipid_A_modif_metabolic_enz"/>
</dbReference>
<evidence type="ECO:0000313" key="2">
    <source>
        <dbReference type="EMBL" id="MDN4612136.1"/>
    </source>
</evidence>
<accession>A0ABT8K5Q5</accession>
<reference evidence="2" key="1">
    <citation type="submission" date="2023-06" db="EMBL/GenBank/DDBJ databases">
        <title>MT1 and MT2 Draft Genomes of Novel Species.</title>
        <authorList>
            <person name="Venkateswaran K."/>
        </authorList>
    </citation>
    <scope>NUCLEOTIDE SEQUENCE</scope>
    <source>
        <strain evidence="2">IIF3SC-B10</strain>
    </source>
</reference>
<dbReference type="Gene3D" id="3.40.50.720">
    <property type="entry name" value="NAD(P)-binding Rossmann-like Domain"/>
    <property type="match status" value="1"/>
</dbReference>
<dbReference type="PANTHER" id="PTHR43245">
    <property type="entry name" value="BIFUNCTIONAL POLYMYXIN RESISTANCE PROTEIN ARNA"/>
    <property type="match status" value="1"/>
</dbReference>
<dbReference type="Pfam" id="PF01370">
    <property type="entry name" value="Epimerase"/>
    <property type="match status" value="1"/>
</dbReference>
<feature type="domain" description="NAD-dependent epimerase/dehydratase" evidence="1">
    <location>
        <begin position="9"/>
        <end position="191"/>
    </location>
</feature>
<dbReference type="SUPFAM" id="SSF51735">
    <property type="entry name" value="NAD(P)-binding Rossmann-fold domains"/>
    <property type="match status" value="1"/>
</dbReference>
<evidence type="ECO:0000313" key="3">
    <source>
        <dbReference type="Proteomes" id="UP001174209"/>
    </source>
</evidence>
<dbReference type="InterPro" id="IPR001509">
    <property type="entry name" value="Epimerase_deHydtase"/>
</dbReference>
<proteinExistence type="predicted"/>
<gene>
    <name evidence="2" type="ORF">P5G52_14810</name>
</gene>
<dbReference type="InterPro" id="IPR036291">
    <property type="entry name" value="NAD(P)-bd_dom_sf"/>
</dbReference>
<sequence>MAGPATLNVAVTGSNGKLGRSVVRGLREAGHTVVELDQHGERSPSFLRIDLRDYGQVADAFQGVDDKYEALDAVVHLGAIPAPGLQADAATFHNNMTATYNVFQACRRAGIKRIVYASSETVLGLPFDTPPPYIPVDEEYPARPESTYSLVKHLEEQLAIELARWDPELSITALRFSNVMDPEDYAEFPSFDADATARKWNLWGYIDGRDGAQAVEKALQNAAPGFDRFLIAAADTVMSRASADLAAEVFPGVEVVREVGEHETLLSIDKARRILGYEPRHSWRDRD</sequence>
<comment type="caution">
    <text evidence="2">The sequence shown here is derived from an EMBL/GenBank/DDBJ whole genome shotgun (WGS) entry which is preliminary data.</text>
</comment>
<evidence type="ECO:0000259" key="1">
    <source>
        <dbReference type="Pfam" id="PF01370"/>
    </source>
</evidence>
<dbReference type="PANTHER" id="PTHR43245:SF55">
    <property type="entry name" value="NAD(P)-BINDING DOMAIN-CONTAINING PROTEIN"/>
    <property type="match status" value="1"/>
</dbReference>